<dbReference type="EMBL" id="OR769219">
    <property type="protein sequence ID" value="WQJ51292.1"/>
    <property type="molecule type" value="Genomic_DNA"/>
</dbReference>
<organism evidence="1 2">
    <name type="scientific">phage Lak_Megaphage_RVC_AP3_GC26</name>
    <dbReference type="NCBI Taxonomy" id="3109225"/>
    <lineage>
        <taxon>Viruses</taxon>
        <taxon>Duplodnaviria</taxon>
        <taxon>Heunggongvirae</taxon>
        <taxon>Uroviricota</taxon>
        <taxon>Caudoviricetes</taxon>
        <taxon>Caudoviricetes code 15 clade</taxon>
    </lineage>
</organism>
<reference evidence="1 2" key="1">
    <citation type="submission" date="2023-11" db="EMBL/GenBank/DDBJ databases">
        <authorList>
            <person name="Cook R."/>
            <person name="Crisci M."/>
            <person name="Pye H."/>
            <person name="Adriaenssens E."/>
            <person name="Santini J."/>
        </authorList>
    </citation>
    <scope>NUCLEOTIDE SEQUENCE [LARGE SCALE GENOMIC DNA]</scope>
    <source>
        <strain evidence="1">Lak_Megaphage_RVC_AP3_GC26</strain>
    </source>
</reference>
<name>A0ABZ0Z126_9CAUD</name>
<sequence length="245" mass="28399">MLLNNLDQNFVIALDFNWFYPDVTEKWMPILNRMYLPYMTLEDFFNAQIASINFPGLNSGTVIQQGREYKIQKRPGKQEDMLLEKTLTLTVKTAESYISYFVARHQYDLYLRLGQLTPLYLPNISVSLLDDGGFETVTYCYQQLTPTSIGDLSMSYAARMGSFNTFTWSFVYNYYDVYIRNGNGERELISKEYDPYKDGNSEFLDLDDSKYSSKTHPGISSKIKINKLQSLSRRVPGQISVNLKK</sequence>
<protein>
    <submittedName>
        <fullName evidence="1">Uncharacterized protein</fullName>
    </submittedName>
</protein>
<evidence type="ECO:0000313" key="1">
    <source>
        <dbReference type="EMBL" id="WQJ51292.1"/>
    </source>
</evidence>
<accession>A0ABZ0Z126</accession>
<keyword evidence="2" id="KW-1185">Reference proteome</keyword>
<evidence type="ECO:0000313" key="2">
    <source>
        <dbReference type="Proteomes" id="UP001348805"/>
    </source>
</evidence>
<proteinExistence type="predicted"/>
<dbReference type="Proteomes" id="UP001348805">
    <property type="component" value="Segment"/>
</dbReference>